<dbReference type="SUPFAM" id="SSF53335">
    <property type="entry name" value="S-adenosyl-L-methionine-dependent methyltransferases"/>
    <property type="match status" value="1"/>
</dbReference>
<dbReference type="InterPro" id="IPR041698">
    <property type="entry name" value="Methyltransf_25"/>
</dbReference>
<evidence type="ECO:0000259" key="5">
    <source>
        <dbReference type="PROSITE" id="PS50931"/>
    </source>
</evidence>
<dbReference type="InterPro" id="IPR037135">
    <property type="entry name" value="DUF1653-like_dom_sf"/>
</dbReference>
<dbReference type="InterPro" id="IPR023614">
    <property type="entry name" value="Porin_dom_sf"/>
</dbReference>
<dbReference type="Pfam" id="PF26207">
    <property type="entry name" value="Phage_phiTE_015"/>
    <property type="match status" value="1"/>
</dbReference>
<feature type="compositionally biased region" description="Basic residues" evidence="4">
    <location>
        <begin position="291"/>
        <end position="304"/>
    </location>
</feature>
<sequence length="6145" mass="668128">MRNWWRCSGAIRAARPWRCCSWPPCATAAWTAWPTRRRASAGTRRYHRLQRHQRRAARPARAAQRAAGKPGYPRQRRAGHLGGRGRAQPALQYQDGGVVRLSAGRHEFAQRAGLLCRQGRPVLGAPVGPSVRPGAPARPVGLAGGRHHRAARGRRSREPRARRAGSAGARAHRRTGRRQCAAAGRDRRAPPGRGARAPHGLPRQPDRPAQSRAAVGSSRPRHAHGAALAAPAGGDVHRPRSLQDHQRHAGPHDRRSAAQGSGQPPVLRGARQRHRGAAGRRRIRGAAAGDRRRRRVERRGRKDHRGAGREFSARRAQAAHHAVDRHLPVPARWRGRGHPDAPCRYGHVPRQGQRQEQLPVLPAGDEPGGRPAFRAGVQPAQRPGAAPVRAALPAHHGHRHPPPARDGGAAALAPGRRGTGAARPFHSHYRRQRHDRAHRRVGDPPGVRTEHGVAAGWLPAGAAGGQPVGAAVHARRAGRRHRRHPARHRHRSGAAGIRDYRNGADAAWRAHAGHTRSNQRHGHPPVDRRFRHRLFQPGVPEALPSQEDQDRPRVHQGPARQRGRPRHREGHHRIIGQPAAVGGGGRGGDGRAVRAVAAQWLPVRAGLPVFRAGAARDGAAAAAARRLTGSHDRAGSLERGDHRRMVGGLLPFARGAVDRAGGAALGQRRRQQDMVDAQSLVQAEAQATVIPPAVRFVGLVEQAESVGQPDVQQAAQRGAFPFRDMHHALPRCRVVHVAVFGGDVVVAQHGQLGMQRRFFGNPVMERVQPAHFVLIFVGIETLAVGDIRTDDAHAIDGGGQDALLRVVVTGIIPDDIGDRQFRQDGHAVIGFLAGVRDVIAGCFDLRHWKLVRIYKGIKMRAAFEAWAQRDGHIVRRREDKPEEYLVFETQRRWVIWQAALEHGKTPGGRKTAAQKEAAAAEKRAAEALQRVPDVSQDEAAVRNQVLNEVLDAFSSLGGQGGMDDILKVVNGLKKKQQEQAEELVPVVPVVPAVPVVRFRHYKGGLYELVCEATLESDLSTMIVYRAADGSVWCRPHAVFFELIETMVFRPVATAAACLALLAGAGCASLSEPTEQSVLVQTVLDHRQIAGVGCVLYNDAGKWFVTTPGRVTLRKSAAPLRIDCKKDGEGWAYERVDPRPNANLWGNLILTAGVGYFIDQNTGAGYDFPSTLTVIMRPSEERDDMAPPSPGEVRQQRHRTARGAFGAARFPRGAGDVQVRPGVLAGEVFQEGRRRARRAARRADVGQVGEVGFELLVVFLADRQAPCGVARFLTGRHDLVGQGVVRIVVARKQAAFVVAQRHDAGAGEGGHVQHHGRVEALGVGERIAQHQAAFGVGVEDLDGQAVHRRDDVARLGGAARRHVLAAGDHADHIEFQVHLADGAHGAQHRRRAAHVVLHFVHAGTGLERNAARVERDAFTDQHHRRVFRLAAHVLDDDELRRLLAAVGHRQEAVHLERFELFAVQYLDVELVVLAQFFGGVGQVGRGADIGRQVAQFLGQVHAVGNRHGLRQRQLGVGADRPIDVALFHFRHRQCDNSVGRAQGGKRLDGGRHAAGKAFFAHTGGCAIIGAVFAAQAHQQHALGVHALDTAQQEGGAGLAGDVAGLERSGDVTGTVQRLGSLRQLFVLEHRHGDDAGFARGDGVFCVECFYAKVHLILRDVYEIPAWPARLAWRHLHGAVQRLRDLDPDRHSWQGRRRQGRLQRCAGADHVRNHKLSANHPDPHQLYFGADGRHAQLPRFRNGGVVRVGPEPHALAGSRAQFRHSDGAAHCGPQPGGRAVGQAEKLRVRGALRQARRPAKNLARPVPRIVVGQPHLLRRRRGRRHVGGAQCVRQHGGQERHRRHRRQRRRDQHRRQGRALSGAQEWPPLPGHAGPVGLSNHGVRKLQHARDEPGAGHRQRPRHRYHFHPGAVCRHHQLRPRRAAVAPGVAAHVFAAGGAGHSAGLCQSARGQAGPAGQDAVRAGLVAAAPGHRAGGAGHVCLAPEPEPSLPSAGGGGLRAGRLPAAAGLPRPHGRTGLGGQKRLHVSICAAVRGHAHPRVCVPRDAGGVADRHHLHHGAIRGHVGIHDHARGVHVHRDGGVDAGQDRHHQAQFARHHHFIGVPLRPVDQGYRQVRRHERNRHRLALLQRARSAARRHAGGRQTVRVRYQLPPAVDHGRQERHLPGQEQLAAVRCDGEHLHQSGAAQARHDRQPRKQLRPANEPDRNAPQRHPRTDLRDHAAHPGGVRRRSRPHVRQRAAGVHAPPAGEQAGDRTLQDRVLEKAVRPAGDFRADGAGPAVRLPAHAQRRREPENFRRHHDRRELPAGQYAVLAPGRAQYLARDPDRHCPQLDIPVHGACRAMVGGKTLDDQASPDLICPRRPRRFVGGAVQAPARLDAHAPARRAGGAGVPGVDGAAPARDGGGAGGRCRHAGDGGAGLSGAGRPRAARPAVDDRGPGPQLAGHEQPLGGGVVSDAVEDIVGHRSLARFRIQLGQIDPADNLAGFLVDAGDGVGLPDVGVDFVADHFQLIQLVDSDAVGRHFYAPHFQERFRIEEAQRGAAVAQHQFLAVLRNAPAFARIRELAFRLERLEVEDKTGLRAPGDAHQRVVPVGEAFAEVLRRDVAALQHFARFQLHLADGGLAVQASALVQEAVAVQQPLRKGLRIVRVAVHDLEIVGGDGRRSRRRRGADGNQGREQEGVSVVLVHSEIDRRELRHEGARFGRCDQGRGAFAQARGGSLVAVAGEQFEDQPHFGHVVVHGGQQLGHAGIGQQVERGHVGVHFGRVGAQVFVGIGQVSMRELEVAAGHHRRQRGVGALLRQAGRQALEQVIRVLQVAQLVVDGADVVEQDGVAAVFQVGQQTGGVAVAQRDERLARRQVFLGQFGPGAKDIRQAQRRHVGVAFGRGVEQPDVVGERGVELAGRMRGPRTLGAELLHYYVADPAFKLLVRTRLHGVADHHQHRAMRFAETVGQRGDGEAADMLPGATDVFDHHHGGVGPAAMRQQALGGGNRLAPAHVLDQRVGIGHAVFLAVFGRGGRREKRHATRHAALGQRLLGGGGSGQRGGDAGDDFHLDTGFLERAQLFIGAAEQHRVAALEAHDHGRLARMVHQLLVDELLGSGQLAAALADQDFLRLRAQLQHLGRDQGVVQHHVGMRQQARTAQRHEVLGAGAGADQVDFSESRHNCNSLVGCAPVIPACAGMTVSGLTVLIRQTNHTCCHGLVGHFIDQDKSAGGADVSVGVGGQRLLYGQTDARDVVQLETFGAVALLGINVQQRIDGRDLGRRLLGAVLEPVFAALVQRLVRHPAHIGLQGLEQGGRLRGARQQIAARNVQVFIEQQGHGLAHHGRLVRAFQGDDILDGGALARGLHHQLVADRHLAGFDAAHVAAEVVGCVAVVARHQLHGETERRAVRFIVHRQRFEQLDQGRALVPRQLVALVHHVVAGERRQRDRRHILQAQRRGKFLVRLDDAVVDRLVVVHQVHLVDGHDHVLDLQQVGDGRVALGLDQQIHATVFAQLYLRHVHQDDHGVRSGRAGDHVARVLLVAWRVGDDELALGCGEVAVCHIDGDALFAFRFQAVGEQRQVDRVADRALVLGARHGVQLVGKDALAVEQQAADQGALAVVDGTGGDEAQQSALGQILVRGVSACVHQKYPAFLRFSIEASEVWSSMRVAPRSVTCVTAVSAMIASSVDASDDTGQVGERHQQAVAWNDLAFVGKIDRRQFQLFAGDVLPHIEFGPVGDREHAHVLARMDAGVIQVPQFRALRFRIPLAEFVAEREDAFLGAGLFLVATGAADAGVETVFGDGLEQRDRLRGIARIGLRIAQAYRALLDRLFDGTHDQALAQFGHALVAERDHFREVMARIDVHQREREFTGAESLFGDAQQDHRVLAAREEQGGIGALGRHFAHDVDRFRFQGVEVACVDVHGVIAALLRVRVFPPPAAGAHVLARLHGARAGRAADRREALVVQRVIRHVVGADVVPHVFLRPVGQGIELDHAVRCIVFLHVQFGAGGGLRAALARHPRFFAGQRAAQRLDLADAAAFAAHVHAVVKGVQAMIGDVGVDGLRLRLVQRDLVAVVMGLDLVQHVQRFWMQAAGLQREDADIELRLQYQVGQYHVFGRQARRKHGRGKIAGDARQRGAAVGNQLAQIVHDSSHQAPAGALERIVHVAVRPHGKGVEAHAVHLEQLVAQHVADCPQLAGPAQAHAQVVGNRVTAAVGELGEVHGDQRELRQVVLDVFGALVAGDPHADLASGSACCQQLALHPPHTLRHDDPAFGDGHGGRVDGGRAFHRFGQAQHQPAVFHDVAALDDQHADGAHVVVAAGVDAARDIEFDLADVVLKVDIVEALRNRGGNRNRLGIGQRAEVAAGAADDVGEQADIGRGQAMRLGFLPQRVQLRLFDVGQHDVLLVGDAQFAKAVAVRQIGHEVDLFGGGVARRHARLFQRQHHGRVAGLLVRLDVAGDPVGKGFIAIGVGRCGGDDIAVVELLVRGGLEEVDNALHFLDRQGFRAVLQVHPLGFHLAREFFHADGLEQDLDAGLVLVVAAAVLVIHAHHGFGVGQQVLPRQEVADHAAQDRRAAHAAAGHELEADLAGVVAHHGQADVMHGNRGAVFHGAVDGDLELARQGDEFGVERGPLAQHLGVRARIDDLVGGHARIRIGRGIADAVARRLDRVHLHRGQVGQDVRGLLELHPVELDVLARGEVAIAAVVLAGDMAEHAHLRRRQQAVRHGNAQHVGVTLHVQAVLQAQRHELGFGQLIGEAAAYLVAVLGNAFAHDKMVVLVVLVHILPDRPRMNLHQLRFVREAVRQNYNLTDAAKALFTSQPGVSKAIIELEEELGVDIFTRHGKRIRGLTEPGRLVLSSVELIMQEIDSLKRIGKEYAAQDSGSFTIATTHTQARYTLPKVVQAFMVKFPKVRLSLLQGNPQQIAEMVQRDQADLAIATESIAGITGLITLPCYQWEHVVVVAPDHPLLRYKEVTLEEIAAYPIITYDGAFAGRSKIDHAFALRGLKLDVLLEAIDADVIKTYVELGMGIGIIAGMAYDAERDKNLRAIPLAQFYAVNADNYDQVYAREERFDDLDDLQEMVAELFEGHKVLELACGTAYWTDLIAETAESVYATDIVPEMIALAETRGLDEDVVTFGIMDAFNLPDGLEGQYTAVFAAGLWSHVRREDQEKYLKVLRAKLGKDVLLVLLDETYVDGDSMVFARTDMEGNTHQILTADDGQRYEVMKNYLTDSTLRKRFAASAKQIRIERLEYYYLLSCRLKHDSARTSKSCSILSTFSRELQVKKLTLAAMIIGGFAAQAQAQSNVTIYGLVDIGLVSERGGAAGNVTKVTSGIGGQSRLGFRGTEDLGNGLSAIFQLEAGLKADDGTLDNTPAAAHHAVQRVEPGGRPVRRRLCRQHQEPVPDLGQPDPYQQLAGVQHPDHVGLQRGRPVCTGRASRQQRSGPPVRPGAELLGRPPERARGVQQPQQRHRGQPRGDRARNGQKHGGCLQLRLQGGQGLLCLRRQPWPEQLAAAGGQCLRLPHRADRQRRERRHADRRPDPGRRWHHHDVVHAQERQDPLRPGCGPDRRWLPVRPVQAHRRLRQLRAHQQQARRRLHRWRRERHADQYPRAAIADDGNIALQRPHALAHADQAVGRRLVHVVGSDAATVVLDGDIERIADPPQRQVDPGGGRVARDIGQRFLHDAVDGGAVDIVKYQFFFVGVQAAGDAVARHEFLAQALQRKIQAPFIERARAQVAGNAPQRRDRCHQQLIHAAQQLARLVLAHAPLQQRQVHPQRGQQLAQVVVQLARNVLALLLADGLQCGRQLAQLRVRLRELLLHLVALGDVAQDDGVDRLAVFVERRQRAFQRHVLAIAFDPRHRVVAGAAALHAQVDAGVAEIVGSGRIGAQALVARYVPAERRAFHGLDRGAEHAGRRRVGLEDALLVVGDDDGVAGVLDDASAALPGRRGGRTQHSVQEAAAYFQLVGPALDHDQVATADVARDAFDGVDIHQRGAVDLPEQLGIELVCQVAHRFADQRFVAFSLHARVFFVGAEKQDFLDRYHAQVLANAGLYPLQVRRFGRRDLFRQLREQGGNAGADIGRGRLVQAVLEAVDRDLEPLGFGRLEHVVDGAALERFHRVRVVGGDEHDVALVADDGGRFHAGLARHADIEEGACAAGRASVFRHRQ</sequence>
<comment type="similarity">
    <text evidence="1">Belongs to the LysR transcriptional regulatory family.</text>
</comment>
<dbReference type="GO" id="GO:0003700">
    <property type="term" value="F:DNA-binding transcription factor activity"/>
    <property type="evidence" value="ECO:0007669"/>
    <property type="project" value="InterPro"/>
</dbReference>
<reference evidence="6" key="1">
    <citation type="journal article" date="2019" name="Sci. Rep.">
        <title>Draft genome of Tanacetum cinerariifolium, the natural source of mosquito coil.</title>
        <authorList>
            <person name="Yamashiro T."/>
            <person name="Shiraishi A."/>
            <person name="Satake H."/>
            <person name="Nakayama K."/>
        </authorList>
    </citation>
    <scope>NUCLEOTIDE SEQUENCE</scope>
</reference>
<dbReference type="GO" id="GO:0000976">
    <property type="term" value="F:transcription cis-regulatory region binding"/>
    <property type="evidence" value="ECO:0007669"/>
    <property type="project" value="TreeGrafter"/>
</dbReference>
<feature type="domain" description="HTH lysR-type" evidence="5">
    <location>
        <begin position="4768"/>
        <end position="4826"/>
    </location>
</feature>
<dbReference type="Pfam" id="PF07866">
    <property type="entry name" value="DUF1653"/>
    <property type="match status" value="1"/>
</dbReference>
<dbReference type="InterPro" id="IPR023387">
    <property type="entry name" value="DUF1653-like_dom"/>
</dbReference>
<gene>
    <name evidence="6" type="ORF">Tci_000002</name>
</gene>
<dbReference type="CDD" id="cd08413">
    <property type="entry name" value="PBP2_CysB_like"/>
    <property type="match status" value="1"/>
</dbReference>
<evidence type="ECO:0000256" key="1">
    <source>
        <dbReference type="ARBA" id="ARBA00009437"/>
    </source>
</evidence>
<feature type="compositionally biased region" description="Basic residues" evidence="4">
    <location>
        <begin position="1838"/>
        <end position="1855"/>
    </location>
</feature>
<dbReference type="InterPro" id="IPR036388">
    <property type="entry name" value="WH-like_DNA-bd_sf"/>
</dbReference>
<evidence type="ECO:0000313" key="6">
    <source>
        <dbReference type="EMBL" id="GEU28024.1"/>
    </source>
</evidence>
<dbReference type="Pfam" id="PF13649">
    <property type="entry name" value="Methyltransf_25"/>
    <property type="match status" value="1"/>
</dbReference>
<organism evidence="6">
    <name type="scientific">Tanacetum cinerariifolium</name>
    <name type="common">Dalmatian daisy</name>
    <name type="synonym">Chrysanthemum cinerariifolium</name>
    <dbReference type="NCBI Taxonomy" id="118510"/>
    <lineage>
        <taxon>Eukaryota</taxon>
        <taxon>Viridiplantae</taxon>
        <taxon>Streptophyta</taxon>
        <taxon>Embryophyta</taxon>
        <taxon>Tracheophyta</taxon>
        <taxon>Spermatophyta</taxon>
        <taxon>Magnoliopsida</taxon>
        <taxon>eudicotyledons</taxon>
        <taxon>Gunneridae</taxon>
        <taxon>Pentapetalae</taxon>
        <taxon>asterids</taxon>
        <taxon>campanulids</taxon>
        <taxon>Asterales</taxon>
        <taxon>Asteraceae</taxon>
        <taxon>Asteroideae</taxon>
        <taxon>Anthemideae</taxon>
        <taxon>Anthemidinae</taxon>
        <taxon>Tanacetum</taxon>
    </lineage>
</organism>
<dbReference type="GO" id="GO:0019344">
    <property type="term" value="P:cysteine biosynthetic process"/>
    <property type="evidence" value="ECO:0007669"/>
    <property type="project" value="TreeGrafter"/>
</dbReference>
<dbReference type="InterPro" id="IPR000847">
    <property type="entry name" value="LysR_HTH_N"/>
</dbReference>
<dbReference type="Gene3D" id="2.30.30.320">
    <property type="entry name" value="DUF1653-like domain"/>
    <property type="match status" value="1"/>
</dbReference>
<feature type="compositionally biased region" description="Basic residues" evidence="4">
    <location>
        <begin position="2223"/>
        <end position="2234"/>
    </location>
</feature>
<keyword evidence="3" id="KW-0804">Transcription</keyword>
<feature type="compositionally biased region" description="Basic residues" evidence="4">
    <location>
        <begin position="270"/>
        <end position="284"/>
    </location>
</feature>
<keyword evidence="2" id="KW-0805">Transcription regulation</keyword>
<feature type="region of interest" description="Disordered" evidence="4">
    <location>
        <begin position="5400"/>
        <end position="5463"/>
    </location>
</feature>
<feature type="compositionally biased region" description="Basic residues" evidence="4">
    <location>
        <begin position="41"/>
        <end position="58"/>
    </location>
</feature>
<dbReference type="InterPro" id="IPR036390">
    <property type="entry name" value="WH_DNA-bd_sf"/>
</dbReference>
<comment type="caution">
    <text evidence="6">The sequence shown here is derived from an EMBL/GenBank/DDBJ whole genome shotgun (WGS) entry which is preliminary data.</text>
</comment>
<dbReference type="Gene3D" id="3.40.190.10">
    <property type="entry name" value="Periplasmic binding protein-like II"/>
    <property type="match status" value="2"/>
</dbReference>
<dbReference type="SUPFAM" id="SSF56935">
    <property type="entry name" value="Porins"/>
    <property type="match status" value="1"/>
</dbReference>
<proteinExistence type="inferred from homology"/>
<dbReference type="Gene3D" id="3.40.50.150">
    <property type="entry name" value="Vaccinia Virus protein VP39"/>
    <property type="match status" value="1"/>
</dbReference>
<name>A0A699GDB2_TANCI</name>
<evidence type="ECO:0000256" key="4">
    <source>
        <dbReference type="SAM" id="MobiDB-lite"/>
    </source>
</evidence>
<feature type="region of interest" description="Disordered" evidence="4">
    <location>
        <begin position="5501"/>
        <end position="5547"/>
    </location>
</feature>
<feature type="compositionally biased region" description="Low complexity" evidence="4">
    <location>
        <begin position="405"/>
        <end position="423"/>
    </location>
</feature>
<dbReference type="InterPro" id="IPR029063">
    <property type="entry name" value="SAM-dependent_MTases_sf"/>
</dbReference>
<feature type="compositionally biased region" description="Basic residues" evidence="4">
    <location>
        <begin position="145"/>
        <end position="155"/>
    </location>
</feature>
<dbReference type="NCBIfam" id="NF009327">
    <property type="entry name" value="PRK12684.1"/>
    <property type="match status" value="1"/>
</dbReference>
<feature type="compositionally biased region" description="Basic and acidic residues" evidence="4">
    <location>
        <begin position="2199"/>
        <end position="2219"/>
    </location>
</feature>
<dbReference type="SUPFAM" id="SSF53850">
    <property type="entry name" value="Periplasmic binding protein-like II"/>
    <property type="match status" value="1"/>
</dbReference>
<dbReference type="CDD" id="cd00342">
    <property type="entry name" value="gram_neg_porins"/>
    <property type="match status" value="1"/>
</dbReference>
<dbReference type="Gene3D" id="2.40.160.10">
    <property type="entry name" value="Porin"/>
    <property type="match status" value="1"/>
</dbReference>
<dbReference type="Pfam" id="PF00126">
    <property type="entry name" value="HTH_1"/>
    <property type="match status" value="1"/>
</dbReference>
<feature type="region of interest" description="Disordered" evidence="4">
    <location>
        <begin position="2177"/>
        <end position="2253"/>
    </location>
</feature>
<accession>A0A699GDB2</accession>
<dbReference type="CDD" id="cd02440">
    <property type="entry name" value="AdoMet_MTases"/>
    <property type="match status" value="1"/>
</dbReference>
<dbReference type="Gene3D" id="1.10.10.10">
    <property type="entry name" value="Winged helix-like DNA-binding domain superfamily/Winged helix DNA-binding domain"/>
    <property type="match status" value="1"/>
</dbReference>
<feature type="region of interest" description="Disordered" evidence="4">
    <location>
        <begin position="2128"/>
        <end position="2161"/>
    </location>
</feature>
<dbReference type="InterPro" id="IPR037423">
    <property type="entry name" value="CysB_PBP2"/>
</dbReference>
<feature type="compositionally biased region" description="Low complexity" evidence="4">
    <location>
        <begin position="191"/>
        <end position="203"/>
    </location>
</feature>
<dbReference type="Pfam" id="PF13609">
    <property type="entry name" value="Porin_4"/>
    <property type="match status" value="1"/>
</dbReference>
<dbReference type="GO" id="GO:0016020">
    <property type="term" value="C:membrane"/>
    <property type="evidence" value="ECO:0007669"/>
    <property type="project" value="InterPro"/>
</dbReference>
<dbReference type="GO" id="GO:0015288">
    <property type="term" value="F:porin activity"/>
    <property type="evidence" value="ECO:0007669"/>
    <property type="project" value="InterPro"/>
</dbReference>
<feature type="region of interest" description="Disordered" evidence="4">
    <location>
        <begin position="540"/>
        <end position="571"/>
    </location>
</feature>
<feature type="region of interest" description="Disordered" evidence="4">
    <location>
        <begin position="2377"/>
        <end position="2447"/>
    </location>
</feature>
<dbReference type="SUPFAM" id="SSF46785">
    <property type="entry name" value="Winged helix' DNA-binding domain"/>
    <property type="match status" value="1"/>
</dbReference>
<feature type="compositionally biased region" description="Basic and acidic residues" evidence="4">
    <location>
        <begin position="235"/>
        <end position="256"/>
    </location>
</feature>
<evidence type="ECO:0000256" key="2">
    <source>
        <dbReference type="ARBA" id="ARBA00023015"/>
    </source>
</evidence>
<feature type="region of interest" description="Disordered" evidence="4">
    <location>
        <begin position="41"/>
        <end position="90"/>
    </location>
</feature>
<dbReference type="PROSITE" id="PS50931">
    <property type="entry name" value="HTH_LYSR"/>
    <property type="match status" value="1"/>
</dbReference>
<dbReference type="PANTHER" id="PTHR30126">
    <property type="entry name" value="HTH-TYPE TRANSCRIPTIONAL REGULATOR"/>
    <property type="match status" value="1"/>
</dbReference>
<feature type="region of interest" description="Disordered" evidence="4">
    <location>
        <begin position="1817"/>
        <end position="1900"/>
    </location>
</feature>
<evidence type="ECO:0000256" key="3">
    <source>
        <dbReference type="ARBA" id="ARBA00023163"/>
    </source>
</evidence>
<dbReference type="PANTHER" id="PTHR30126:SF6">
    <property type="entry name" value="HTH-TYPE TRANSCRIPTIONAL REGULATOR CYSB-RELATED"/>
    <property type="match status" value="1"/>
</dbReference>
<dbReference type="EMBL" id="BKCJ010000001">
    <property type="protein sequence ID" value="GEU28024.1"/>
    <property type="molecule type" value="Genomic_DNA"/>
</dbReference>
<protein>
    <submittedName>
        <fullName evidence="6">LysR transcriptional regulator</fullName>
    </submittedName>
</protein>
<feature type="compositionally biased region" description="Basic and acidic residues" evidence="4">
    <location>
        <begin position="5501"/>
        <end position="5537"/>
    </location>
</feature>
<dbReference type="InterPro" id="IPR058601">
    <property type="entry name" value="Phage_phiTE_015-like"/>
</dbReference>
<feature type="compositionally biased region" description="Basic residues" evidence="4">
    <location>
        <begin position="561"/>
        <end position="571"/>
    </location>
</feature>
<feature type="region of interest" description="Disordered" evidence="4">
    <location>
        <begin position="125"/>
        <end position="423"/>
    </location>
</feature>
<dbReference type="InterPro" id="IPR033900">
    <property type="entry name" value="Gram_neg_porin_domain"/>
</dbReference>